<comment type="similarity">
    <text evidence="1">Belongs to the N(4)/N(6)-methyltransferase family.</text>
</comment>
<keyword evidence="3" id="KW-0808">Transferase</keyword>
<name>A0A2S0L3Z4_9FIRM</name>
<gene>
    <name evidence="7" type="ORF">C5Q96_03840</name>
</gene>
<protein>
    <recommendedName>
        <fullName evidence="6">DNA methylase N-4/N-6 domain-containing protein</fullName>
    </recommendedName>
</protein>
<dbReference type="InterPro" id="IPR002052">
    <property type="entry name" value="DNA_methylase_N6_adenine_CS"/>
</dbReference>
<keyword evidence="5" id="KW-0680">Restriction system</keyword>
<dbReference type="GO" id="GO:0003677">
    <property type="term" value="F:DNA binding"/>
    <property type="evidence" value="ECO:0007669"/>
    <property type="project" value="InterPro"/>
</dbReference>
<dbReference type="InterPro" id="IPR029063">
    <property type="entry name" value="SAM-dependent_MTases_sf"/>
</dbReference>
<keyword evidence="4" id="KW-0949">S-adenosyl-L-methionine</keyword>
<dbReference type="InterPro" id="IPR002941">
    <property type="entry name" value="DNA_methylase_N4/N6"/>
</dbReference>
<dbReference type="PRINTS" id="PR00506">
    <property type="entry name" value="D21N6MTFRASE"/>
</dbReference>
<dbReference type="AlphaFoldDB" id="A0A2S0L3Z4"/>
<dbReference type="SUPFAM" id="SSF53335">
    <property type="entry name" value="S-adenosyl-L-methionine-dependent methyltransferases"/>
    <property type="match status" value="1"/>
</dbReference>
<dbReference type="GO" id="GO:0032259">
    <property type="term" value="P:methylation"/>
    <property type="evidence" value="ECO:0007669"/>
    <property type="project" value="UniProtKB-KW"/>
</dbReference>
<evidence type="ECO:0000256" key="4">
    <source>
        <dbReference type="ARBA" id="ARBA00022691"/>
    </source>
</evidence>
<dbReference type="InterPro" id="IPR002295">
    <property type="entry name" value="N4/N6-MTase_EcoPI_Mod-like"/>
</dbReference>
<evidence type="ECO:0000256" key="5">
    <source>
        <dbReference type="ARBA" id="ARBA00022747"/>
    </source>
</evidence>
<evidence type="ECO:0000256" key="2">
    <source>
        <dbReference type="ARBA" id="ARBA00022603"/>
    </source>
</evidence>
<evidence type="ECO:0000313" key="7">
    <source>
        <dbReference type="EMBL" id="AVM48016.1"/>
    </source>
</evidence>
<keyword evidence="2" id="KW-0489">Methyltransferase</keyword>
<dbReference type="Gene3D" id="3.40.50.150">
    <property type="entry name" value="Vaccinia Virus protein VP39"/>
    <property type="match status" value="1"/>
</dbReference>
<evidence type="ECO:0000256" key="1">
    <source>
        <dbReference type="ARBA" id="ARBA00006594"/>
    </source>
</evidence>
<dbReference type="Proteomes" id="UP000237883">
    <property type="component" value="Chromosome"/>
</dbReference>
<dbReference type="GO" id="GO:0008170">
    <property type="term" value="F:N-methyltransferase activity"/>
    <property type="evidence" value="ECO:0007669"/>
    <property type="project" value="InterPro"/>
</dbReference>
<dbReference type="PROSITE" id="PS00092">
    <property type="entry name" value="N6_MTASE"/>
    <property type="match status" value="1"/>
</dbReference>
<dbReference type="REBASE" id="246871">
    <property type="entry name" value="M.Mdi47132ORF3840P"/>
</dbReference>
<accession>A0A2S0L3Z4</accession>
<evidence type="ECO:0000313" key="8">
    <source>
        <dbReference type="Proteomes" id="UP000237883"/>
    </source>
</evidence>
<evidence type="ECO:0000259" key="6">
    <source>
        <dbReference type="Pfam" id="PF01555"/>
    </source>
</evidence>
<organism evidence="7 8">
    <name type="scientific">Mogibacterium diversum</name>
    <dbReference type="NCBI Taxonomy" id="114527"/>
    <lineage>
        <taxon>Bacteria</taxon>
        <taxon>Bacillati</taxon>
        <taxon>Bacillota</taxon>
        <taxon>Clostridia</taxon>
        <taxon>Peptostreptococcales</taxon>
        <taxon>Anaerovoracaceae</taxon>
        <taxon>Mogibacterium</taxon>
    </lineage>
</organism>
<feature type="domain" description="DNA methylase N-4/N-6" evidence="6">
    <location>
        <begin position="83"/>
        <end position="316"/>
    </location>
</feature>
<dbReference type="KEGG" id="mdv:C5Q96_03840"/>
<sequence length="450" mass="51996">MTWSLKRKVKMSKVLGIAESIIKGLEHGEVTVSKPFSVLEKHMYDSFRANEANSDLDNNILALGDNLEFMSWLLENGYEGKFKCIYIDPPFFTKSKYDATVEICDSDGKIHKVKHLAYDDTFDRSIEQYVENMTTRLVIMKRLLADDGLIWVHLDWHSAHYVKLAMDEIFGYENMRNEIIWKYKSGGSAKTHFSRKHDTILMYSKSKKYSLDVPKEKSYNRDFKPYRFKGVKEYQDEYGWYTLVNMKDVWSIDMVGRTSSERNGYATQKPLELMKRIISSCTEKGDLVGDFFCGSGSFLKAANDMDRCWVGCDVETLALGTAKKRLDACESNYLFYGNGVERPYRADAIIKIERADELENGKKLCHARLMAFRPELEIGYVQHKDRELLQNACKSSPESLIDYIMIDPDYNGEFSAEISVTDNYDDIKFISRGNVAYIVVDIFGKEYLVK</sequence>
<reference evidence="8" key="1">
    <citation type="submission" date="2018-02" db="EMBL/GenBank/DDBJ databases">
        <authorList>
            <person name="Holder M.E."/>
            <person name="Ajami N.J."/>
            <person name="Petrosino J.F."/>
        </authorList>
    </citation>
    <scope>NUCLEOTIDE SEQUENCE [LARGE SCALE GENOMIC DNA]</scope>
    <source>
        <strain evidence="8">CCUG 47132</strain>
    </source>
</reference>
<dbReference type="EMBL" id="CP027228">
    <property type="protein sequence ID" value="AVM48016.1"/>
    <property type="molecule type" value="Genomic_DNA"/>
</dbReference>
<dbReference type="Pfam" id="PF01555">
    <property type="entry name" value="N6_N4_Mtase"/>
    <property type="match status" value="1"/>
</dbReference>
<dbReference type="GO" id="GO:0009307">
    <property type="term" value="P:DNA restriction-modification system"/>
    <property type="evidence" value="ECO:0007669"/>
    <property type="project" value="UniProtKB-KW"/>
</dbReference>
<evidence type="ECO:0000256" key="3">
    <source>
        <dbReference type="ARBA" id="ARBA00022679"/>
    </source>
</evidence>
<proteinExistence type="inferred from homology"/>
<keyword evidence="8" id="KW-1185">Reference proteome</keyword>